<dbReference type="HOGENOM" id="CLU_083946_0_0_1"/>
<keyword evidence="3" id="KW-1185">Reference proteome</keyword>
<feature type="non-terminal residue" evidence="2">
    <location>
        <position position="1"/>
    </location>
</feature>
<evidence type="ECO:0000313" key="2">
    <source>
        <dbReference type="EMBL" id="KID66248.1"/>
    </source>
</evidence>
<protein>
    <submittedName>
        <fullName evidence="2">Uncharacterized protein</fullName>
    </submittedName>
</protein>
<evidence type="ECO:0000256" key="1">
    <source>
        <dbReference type="SAM" id="SignalP"/>
    </source>
</evidence>
<accession>A0A0B4F6V1</accession>
<keyword evidence="1" id="KW-0732">Signal</keyword>
<comment type="caution">
    <text evidence="2">The sequence shown here is derived from an EMBL/GenBank/DDBJ whole genome shotgun (WGS) entry which is preliminary data.</text>
</comment>
<feature type="chain" id="PRO_5002088084" evidence="1">
    <location>
        <begin position="19"/>
        <end position="248"/>
    </location>
</feature>
<dbReference type="Pfam" id="PF11958">
    <property type="entry name" value="DUF3472"/>
    <property type="match status" value="1"/>
</dbReference>
<dbReference type="InterPro" id="IPR021862">
    <property type="entry name" value="DUF3472"/>
</dbReference>
<dbReference type="AlphaFoldDB" id="A0A0B4F6V1"/>
<evidence type="ECO:0000313" key="3">
    <source>
        <dbReference type="Proteomes" id="UP000031186"/>
    </source>
</evidence>
<dbReference type="Proteomes" id="UP000031186">
    <property type="component" value="Unassembled WGS sequence"/>
</dbReference>
<feature type="signal peptide" evidence="1">
    <location>
        <begin position="1"/>
        <end position="18"/>
    </location>
</feature>
<organism evidence="2 3">
    <name type="scientific">Metarhizium anisopliae (strain ARSEF 549)</name>
    <dbReference type="NCBI Taxonomy" id="3151832"/>
    <lineage>
        <taxon>Eukaryota</taxon>
        <taxon>Fungi</taxon>
        <taxon>Dikarya</taxon>
        <taxon>Ascomycota</taxon>
        <taxon>Pezizomycotina</taxon>
        <taxon>Sordariomycetes</taxon>
        <taxon>Hypocreomycetidae</taxon>
        <taxon>Hypocreales</taxon>
        <taxon>Clavicipitaceae</taxon>
        <taxon>Metarhizium</taxon>
    </lineage>
</organism>
<name>A0A0B4F6V1_METAF</name>
<reference evidence="2 3" key="1">
    <citation type="journal article" date="2014" name="Proc. Natl. Acad. Sci. U.S.A.">
        <title>Trajectory and genomic determinants of fungal-pathogen speciation and host adaptation.</title>
        <authorList>
            <person name="Hu X."/>
            <person name="Xiao G."/>
            <person name="Zheng P."/>
            <person name="Shang Y."/>
            <person name="Su Y."/>
            <person name="Zhang X."/>
            <person name="Liu X."/>
            <person name="Zhan S."/>
            <person name="St Leger R.J."/>
            <person name="Wang C."/>
        </authorList>
    </citation>
    <scope>NUCLEOTIDE SEQUENCE [LARGE SCALE GENOMIC DNA]</scope>
    <source>
        <strain evidence="2 3">ARSEF 549</strain>
    </source>
</reference>
<gene>
    <name evidence="2" type="ORF">MAN_04529</name>
</gene>
<dbReference type="EMBL" id="AZNF01000005">
    <property type="protein sequence ID" value="KID66248.1"/>
    <property type="molecule type" value="Genomic_DNA"/>
</dbReference>
<dbReference type="VEuPathDB" id="FungiDB:MAN_04529"/>
<dbReference type="OrthoDB" id="4935642at2759"/>
<proteinExistence type="predicted"/>
<sequence length="248" mass="26922">MKCSLTTLAAFAPQLGLALVGNDWSFPGRPWDGSSDGLRDITFPFNMAGASHDSGYYFAQQFNFHNVPDVGYCGIQNRPDDNGKSIVHAVFSSFQEGTTADIKDKNCHNGADGGPGVSCSVQVTGDYSHTYLLVIENNHGTTWTGTVVNTVTGNRTRVGTYTLPYGAGGIQPRQVGFVEYYPWNVGGPRCSQLPKTEVTMYDPWSNTPGVGNGTMGRPYEYGECVGRVKFSSQKLPDGYNIDVGFERL</sequence>